<dbReference type="InterPro" id="IPR045197">
    <property type="entry name" value="NUP210-like"/>
</dbReference>
<accession>A0A9J6QRQ5</accession>
<organism evidence="4 5">
    <name type="scientific">Hominibacterium faecale</name>
    <dbReference type="NCBI Taxonomy" id="2839743"/>
    <lineage>
        <taxon>Bacteria</taxon>
        <taxon>Bacillati</taxon>
        <taxon>Bacillota</taxon>
        <taxon>Clostridia</taxon>
        <taxon>Peptostreptococcales</taxon>
        <taxon>Anaerovoracaceae</taxon>
        <taxon>Hominibacterium</taxon>
    </lineage>
</organism>
<dbReference type="Gene3D" id="2.60.40.1120">
    <property type="entry name" value="Carboxypeptidase-like, regulatory domain"/>
    <property type="match status" value="1"/>
</dbReference>
<proteinExistence type="predicted"/>
<feature type="signal peptide" evidence="2">
    <location>
        <begin position="1"/>
        <end position="27"/>
    </location>
</feature>
<dbReference type="InterPro" id="IPR008969">
    <property type="entry name" value="CarboxyPept-like_regulatory"/>
</dbReference>
<evidence type="ECO:0000256" key="1">
    <source>
        <dbReference type="SAM" id="MobiDB-lite"/>
    </source>
</evidence>
<dbReference type="Pfam" id="PF02368">
    <property type="entry name" value="Big_2"/>
    <property type="match status" value="2"/>
</dbReference>
<dbReference type="SUPFAM" id="SSF49464">
    <property type="entry name" value="Carboxypeptidase regulatory domain-like"/>
    <property type="match status" value="1"/>
</dbReference>
<reference evidence="4" key="1">
    <citation type="submission" date="2022-09" db="EMBL/GenBank/DDBJ databases">
        <title>Culturomic study of gut microbiota in children with autism spectrum disorder.</title>
        <authorList>
            <person name="Efimov B.A."/>
            <person name="Chaplin A.V."/>
            <person name="Sokolova S.R."/>
            <person name="Pikina A.P."/>
            <person name="Korzhanova M."/>
            <person name="Belova V."/>
            <person name="Korostin D."/>
        </authorList>
    </citation>
    <scope>NUCLEOTIDE SEQUENCE</scope>
    <source>
        <strain evidence="4">ASD5510</strain>
    </source>
</reference>
<sequence length="1084" mass="118380">MSTKRTSTQKCLAVLIALAMVFTSVWMTTSTVSAASKAPKKIVLKATTKKVDIKGKAKITVKSVSPKSASKAVTWKSSNRRVATVSKKGVVTGKKSGKVKITAVSKKNRKVKKRITITVRNIKPKLTISQKTLTLDSGKTKTLKVKVGPEGVYNKGVKWKSSNKGVAKVSSKGVVTAVNPGTATITVYSKESSKYKATCKVTVPKKEQQPAPVPGEDKVQTITSDPGSANQYKITADLLNYKQTDDLYIATVGDWRKVNKVSDKSKTYFQNGEALSDHDIIVSNGKMGFVLAVGTRNPWGYPAGSVLDAGYMKNGTPARDTIWSLEFLMNGWDSWAPENCGTVTFDLANYDFTACKESKDGLPAVKVSRIYNQLADESGKMCSLDVVTYYSLAPGADHAYMFDTVTNNGAAAVDTAKSNRTRFAMTNKGDDGGAMKTLQPVNTIMSYGNKDGQEYATCHTVPKVQADQKVKIDKFGGSLGYKELRASAAYAPGETTVYQEYFMASQKADTKTLTNFLNKANAEETMTVAGQIKDNGGSGAVSDAVVIVKDKDKKVYGFYRGDNNGNYSIDLPKGSYQLYAECKGYGKGELVDVQAAGSVDLKTGPQKQKLEIQLKDQNDNPLWGKAEILNEYPEVRYTGNSVYQAKEKGKIVAEVSDLNSYKATVYPQGYYFYTDTVSLQGDGNAKATVTADKKYSLQDGWLSADLHHHANKNDGFADPEDAIPSFLASGLDVAFITDHDFTVNNKKGYDLVTQTYKNQMKGFVPSEEISCSWAHFNVLPQDHSSYNFFLDENRENHVMDQFSKFPEFVKQTHDKGATITANHPWYSYGLYYSARKDGGVPGGYQDDYDNIEINACSSDQENADVLISAQALWNAYLDGGKYMGDTVEKPHYLLGGSDTHDVLIPGVTNQGEFARGESEHYNSGKVRTIADVGSTEGKNVVDTGLTFTKAVAEGHSYVSFGPILEMDQKPGEIYQVNSDQKFNLKLDAKSLTDIKEVIVMTGDSKDNYESETLIGAYQKDSYGTHIKYDKALTDQAATIAGDKKTAAVDLSLAVDSGKKTWVSILVMDVNGNYAVTNPFWIDGK</sequence>
<protein>
    <submittedName>
        <fullName evidence="4">CehA/McbA family metallohydrolase</fullName>
    </submittedName>
</protein>
<dbReference type="Gene3D" id="3.20.20.140">
    <property type="entry name" value="Metal-dependent hydrolases"/>
    <property type="match status" value="1"/>
</dbReference>
<feature type="domain" description="BIG2" evidence="3">
    <location>
        <begin position="38"/>
        <end position="114"/>
    </location>
</feature>
<gene>
    <name evidence="4" type="ORF">OBO34_10430</name>
</gene>
<keyword evidence="2" id="KW-0732">Signal</keyword>
<dbReference type="InterPro" id="IPR003343">
    <property type="entry name" value="Big_2"/>
</dbReference>
<dbReference type="SUPFAM" id="SSF49373">
    <property type="entry name" value="Invasin/intimin cell-adhesion fragments"/>
    <property type="match status" value="2"/>
</dbReference>
<feature type="chain" id="PRO_5039891516" evidence="2">
    <location>
        <begin position="28"/>
        <end position="1084"/>
    </location>
</feature>
<dbReference type="SUPFAM" id="SSF89550">
    <property type="entry name" value="PHP domain-like"/>
    <property type="match status" value="1"/>
</dbReference>
<feature type="region of interest" description="Disordered" evidence="1">
    <location>
        <begin position="206"/>
        <end position="225"/>
    </location>
</feature>
<dbReference type="NCBIfam" id="NF038032">
    <property type="entry name" value="CehA_McbA_metalo"/>
    <property type="match status" value="1"/>
</dbReference>
<dbReference type="InterPro" id="IPR016195">
    <property type="entry name" value="Pol/histidinol_Pase-like"/>
</dbReference>
<evidence type="ECO:0000313" key="4">
    <source>
        <dbReference type="EMBL" id="MCU7378770.1"/>
    </source>
</evidence>
<dbReference type="Proteomes" id="UP001065549">
    <property type="component" value="Unassembled WGS sequence"/>
</dbReference>
<keyword evidence="5" id="KW-1185">Reference proteome</keyword>
<comment type="caution">
    <text evidence="4">The sequence shown here is derived from an EMBL/GenBank/DDBJ whole genome shotgun (WGS) entry which is preliminary data.</text>
</comment>
<dbReference type="PANTHER" id="PTHR23019">
    <property type="entry name" value="NUCLEAR PORE MEMBRANE GLYCOPROTEIN GP210-RELATED"/>
    <property type="match status" value="1"/>
</dbReference>
<dbReference type="InterPro" id="IPR008964">
    <property type="entry name" value="Invasin/intimin_cell_adhesion"/>
</dbReference>
<dbReference type="PANTHER" id="PTHR23019:SF0">
    <property type="entry name" value="NUCLEAR PORE MEMBRANE GLYCOPROTEIN 210"/>
    <property type="match status" value="1"/>
</dbReference>
<feature type="domain" description="BIG2" evidence="3">
    <location>
        <begin position="122"/>
        <end position="199"/>
    </location>
</feature>
<evidence type="ECO:0000256" key="2">
    <source>
        <dbReference type="SAM" id="SignalP"/>
    </source>
</evidence>
<dbReference type="AlphaFoldDB" id="A0A9J6QRQ5"/>
<dbReference type="Pfam" id="PF13620">
    <property type="entry name" value="CarboxypepD_reg"/>
    <property type="match status" value="1"/>
</dbReference>
<evidence type="ECO:0000313" key="5">
    <source>
        <dbReference type="Proteomes" id="UP001065549"/>
    </source>
</evidence>
<dbReference type="SMART" id="SM00635">
    <property type="entry name" value="BID_2"/>
    <property type="match status" value="2"/>
</dbReference>
<dbReference type="Gene3D" id="2.60.40.1080">
    <property type="match status" value="2"/>
</dbReference>
<evidence type="ECO:0000259" key="3">
    <source>
        <dbReference type="SMART" id="SM00635"/>
    </source>
</evidence>
<name>A0A9J6QRQ5_9FIRM</name>
<dbReference type="RefSeq" id="WP_253021144.1">
    <property type="nucleotide sequence ID" value="NZ_JAOSHN010000004.1"/>
</dbReference>
<dbReference type="EMBL" id="JAOSHN010000004">
    <property type="protein sequence ID" value="MCU7378770.1"/>
    <property type="molecule type" value="Genomic_DNA"/>
</dbReference>